<evidence type="ECO:0000313" key="3">
    <source>
        <dbReference type="Proteomes" id="UP000325313"/>
    </source>
</evidence>
<protein>
    <submittedName>
        <fullName evidence="2">Uncharacterized protein</fullName>
    </submittedName>
</protein>
<gene>
    <name evidence="2" type="ORF">PGTUg99_001127</name>
</gene>
<name>A0A5B0RBY3_PUCGR</name>
<sequence length="82" mass="8241">MPTNTTDDATNEPTGGNEGENPGGAATGTDHPDGSQSSLSPDEAIIAFVVSSLIPKFQEQASSTPINGGPQVTAVQLTKGTE</sequence>
<feature type="compositionally biased region" description="Polar residues" evidence="1">
    <location>
        <begin position="73"/>
        <end position="82"/>
    </location>
</feature>
<feature type="region of interest" description="Disordered" evidence="1">
    <location>
        <begin position="59"/>
        <end position="82"/>
    </location>
</feature>
<feature type="compositionally biased region" description="Gly residues" evidence="1">
    <location>
        <begin position="16"/>
        <end position="26"/>
    </location>
</feature>
<evidence type="ECO:0000256" key="1">
    <source>
        <dbReference type="SAM" id="MobiDB-lite"/>
    </source>
</evidence>
<comment type="caution">
    <text evidence="2">The sequence shown here is derived from an EMBL/GenBank/DDBJ whole genome shotgun (WGS) entry which is preliminary data.</text>
</comment>
<accession>A0A5B0RBY3</accession>
<reference evidence="2 3" key="1">
    <citation type="submission" date="2019-05" db="EMBL/GenBank/DDBJ databases">
        <title>Emergence of the Ug99 lineage of the wheat stem rust pathogen through somatic hybridization.</title>
        <authorList>
            <person name="Li F."/>
            <person name="Upadhyaya N.M."/>
            <person name="Sperschneider J."/>
            <person name="Matny O."/>
            <person name="Nguyen-Phuc H."/>
            <person name="Mago R."/>
            <person name="Raley C."/>
            <person name="Miller M.E."/>
            <person name="Silverstein K.A.T."/>
            <person name="Henningsen E."/>
            <person name="Hirsch C.D."/>
            <person name="Visser B."/>
            <person name="Pretorius Z.A."/>
            <person name="Steffenson B.J."/>
            <person name="Schwessinger B."/>
            <person name="Dodds P.N."/>
            <person name="Figueroa M."/>
        </authorList>
    </citation>
    <scope>NUCLEOTIDE SEQUENCE [LARGE SCALE GENOMIC DNA]</scope>
    <source>
        <strain evidence="2 3">Ug99</strain>
    </source>
</reference>
<feature type="region of interest" description="Disordered" evidence="1">
    <location>
        <begin position="1"/>
        <end position="42"/>
    </location>
</feature>
<dbReference type="AlphaFoldDB" id="A0A5B0RBY3"/>
<organism evidence="2 3">
    <name type="scientific">Puccinia graminis f. sp. tritici</name>
    <dbReference type="NCBI Taxonomy" id="56615"/>
    <lineage>
        <taxon>Eukaryota</taxon>
        <taxon>Fungi</taxon>
        <taxon>Dikarya</taxon>
        <taxon>Basidiomycota</taxon>
        <taxon>Pucciniomycotina</taxon>
        <taxon>Pucciniomycetes</taxon>
        <taxon>Pucciniales</taxon>
        <taxon>Pucciniaceae</taxon>
        <taxon>Puccinia</taxon>
    </lineage>
</organism>
<evidence type="ECO:0000313" key="2">
    <source>
        <dbReference type="EMBL" id="KAA1122583.1"/>
    </source>
</evidence>
<dbReference type="EMBL" id="VDEP01000232">
    <property type="protein sequence ID" value="KAA1122583.1"/>
    <property type="molecule type" value="Genomic_DNA"/>
</dbReference>
<dbReference type="Proteomes" id="UP000325313">
    <property type="component" value="Unassembled WGS sequence"/>
</dbReference>
<proteinExistence type="predicted"/>